<organism evidence="11 12">
    <name type="scientific">Telmatospirillum siberiense</name>
    <dbReference type="NCBI Taxonomy" id="382514"/>
    <lineage>
        <taxon>Bacteria</taxon>
        <taxon>Pseudomonadati</taxon>
        <taxon>Pseudomonadota</taxon>
        <taxon>Alphaproteobacteria</taxon>
        <taxon>Rhodospirillales</taxon>
        <taxon>Rhodospirillaceae</taxon>
        <taxon>Telmatospirillum</taxon>
    </lineage>
</organism>
<sequence>MARFILNEARLRPERRLSLAEAGDEGVTKESNRKRPARILPFMRDDGFIDLTGEDKLWRLHRVSAVVLPILVIIHLSLRLPAPVGWLEAAWAPLRDGVEDALLIALALVAAFHVLVGIRHLRLLCPMLWPRAAQRRNFMAWCIAAERYSGLTLAGFLVLHLCLVFAATLFYAELDGLIRRSGGGLVTLAEGFVLMLLVMHGIGGIRVLIQERLNTHRLDRPLGLLAMTCALLTLIAWYLAAGR</sequence>
<dbReference type="InterPro" id="IPR000701">
    <property type="entry name" value="SuccDH_FuR_B_TM-su"/>
</dbReference>
<evidence type="ECO:0000256" key="3">
    <source>
        <dbReference type="ARBA" id="ARBA00004370"/>
    </source>
</evidence>
<evidence type="ECO:0000313" key="12">
    <source>
        <dbReference type="Proteomes" id="UP000233293"/>
    </source>
</evidence>
<comment type="subcellular location">
    <subcellularLocation>
        <location evidence="3">Membrane</location>
    </subcellularLocation>
</comment>
<accession>A0A2N3PP78</accession>
<evidence type="ECO:0000256" key="5">
    <source>
        <dbReference type="ARBA" id="ARBA00022692"/>
    </source>
</evidence>
<keyword evidence="7 10" id="KW-1133">Transmembrane helix</keyword>
<keyword evidence="8" id="KW-0408">Iron</keyword>
<keyword evidence="4" id="KW-0349">Heme</keyword>
<dbReference type="Pfam" id="PF01127">
    <property type="entry name" value="Sdh_cyt"/>
    <property type="match status" value="2"/>
</dbReference>
<feature type="transmembrane region" description="Helical" evidence="10">
    <location>
        <begin position="221"/>
        <end position="240"/>
    </location>
</feature>
<protein>
    <recommendedName>
        <fullName evidence="13">Succinate dehydrogenase</fullName>
    </recommendedName>
</protein>
<dbReference type="GO" id="GO:0046872">
    <property type="term" value="F:metal ion binding"/>
    <property type="evidence" value="ECO:0007669"/>
    <property type="project" value="UniProtKB-KW"/>
</dbReference>
<dbReference type="SUPFAM" id="SSF81343">
    <property type="entry name" value="Fumarate reductase respiratory complex transmembrane subunits"/>
    <property type="match status" value="2"/>
</dbReference>
<evidence type="ECO:0000256" key="1">
    <source>
        <dbReference type="ARBA" id="ARBA00001971"/>
    </source>
</evidence>
<comment type="cofactor">
    <cofactor evidence="1">
        <name>heme</name>
        <dbReference type="ChEBI" id="CHEBI:30413"/>
    </cofactor>
</comment>
<dbReference type="GO" id="GO:0016020">
    <property type="term" value="C:membrane"/>
    <property type="evidence" value="ECO:0007669"/>
    <property type="project" value="UniProtKB-SubCell"/>
</dbReference>
<evidence type="ECO:0008006" key="13">
    <source>
        <dbReference type="Google" id="ProtNLM"/>
    </source>
</evidence>
<evidence type="ECO:0000256" key="6">
    <source>
        <dbReference type="ARBA" id="ARBA00022723"/>
    </source>
</evidence>
<feature type="transmembrane region" description="Helical" evidence="10">
    <location>
        <begin position="63"/>
        <end position="82"/>
    </location>
</feature>
<feature type="transmembrane region" description="Helical" evidence="10">
    <location>
        <begin position="192"/>
        <end position="209"/>
    </location>
</feature>
<feature type="transmembrane region" description="Helical" evidence="10">
    <location>
        <begin position="150"/>
        <end position="172"/>
    </location>
</feature>
<comment type="function">
    <text evidence="2">Membrane-anchoring subunit of succinate dehydrogenase (SDH).</text>
</comment>
<gene>
    <name evidence="11" type="ORF">CWS72_22850</name>
</gene>
<feature type="transmembrane region" description="Helical" evidence="10">
    <location>
        <begin position="102"/>
        <end position="129"/>
    </location>
</feature>
<dbReference type="EMBL" id="PIUM01000036">
    <property type="protein sequence ID" value="PKU22197.1"/>
    <property type="molecule type" value="Genomic_DNA"/>
</dbReference>
<evidence type="ECO:0000256" key="8">
    <source>
        <dbReference type="ARBA" id="ARBA00023004"/>
    </source>
</evidence>
<dbReference type="CDD" id="cd03493">
    <property type="entry name" value="SQR_QFR_TM"/>
    <property type="match status" value="1"/>
</dbReference>
<keyword evidence="9 10" id="KW-0472">Membrane</keyword>
<keyword evidence="5 10" id="KW-0812">Transmembrane</keyword>
<name>A0A2N3PP78_9PROT</name>
<comment type="caution">
    <text evidence="11">The sequence shown here is derived from an EMBL/GenBank/DDBJ whole genome shotgun (WGS) entry which is preliminary data.</text>
</comment>
<dbReference type="InterPro" id="IPR034804">
    <property type="entry name" value="SQR/QFR_C/D"/>
</dbReference>
<keyword evidence="12" id="KW-1185">Reference proteome</keyword>
<proteinExistence type="predicted"/>
<evidence type="ECO:0000256" key="10">
    <source>
        <dbReference type="SAM" id="Phobius"/>
    </source>
</evidence>
<keyword evidence="6" id="KW-0479">Metal-binding</keyword>
<evidence type="ECO:0000256" key="9">
    <source>
        <dbReference type="ARBA" id="ARBA00023136"/>
    </source>
</evidence>
<dbReference type="AlphaFoldDB" id="A0A2N3PP78"/>
<dbReference type="Proteomes" id="UP000233293">
    <property type="component" value="Unassembled WGS sequence"/>
</dbReference>
<evidence type="ECO:0000256" key="4">
    <source>
        <dbReference type="ARBA" id="ARBA00022617"/>
    </source>
</evidence>
<evidence type="ECO:0000256" key="2">
    <source>
        <dbReference type="ARBA" id="ARBA00004050"/>
    </source>
</evidence>
<evidence type="ECO:0000313" key="11">
    <source>
        <dbReference type="EMBL" id="PKU22197.1"/>
    </source>
</evidence>
<evidence type="ECO:0000256" key="7">
    <source>
        <dbReference type="ARBA" id="ARBA00022989"/>
    </source>
</evidence>
<reference evidence="12" key="1">
    <citation type="submission" date="2017-12" db="EMBL/GenBank/DDBJ databases">
        <title>Draft genome sequence of Telmatospirillum siberiense 26-4b1T, an acidotolerant peatland alphaproteobacterium potentially involved in sulfur cycling.</title>
        <authorList>
            <person name="Hausmann B."/>
            <person name="Pjevac P."/>
            <person name="Schreck K."/>
            <person name="Herbold C.W."/>
            <person name="Daims H."/>
            <person name="Wagner M."/>
            <person name="Pester M."/>
            <person name="Loy A."/>
        </authorList>
    </citation>
    <scope>NUCLEOTIDE SEQUENCE [LARGE SCALE GENOMIC DNA]</scope>
    <source>
        <strain evidence="12">26-4b1</strain>
    </source>
</reference>